<organism evidence="2 3">
    <name type="scientific">Escallonia herrerae</name>
    <dbReference type="NCBI Taxonomy" id="1293975"/>
    <lineage>
        <taxon>Eukaryota</taxon>
        <taxon>Viridiplantae</taxon>
        <taxon>Streptophyta</taxon>
        <taxon>Embryophyta</taxon>
        <taxon>Tracheophyta</taxon>
        <taxon>Spermatophyta</taxon>
        <taxon>Magnoliopsida</taxon>
        <taxon>eudicotyledons</taxon>
        <taxon>Gunneridae</taxon>
        <taxon>Pentapetalae</taxon>
        <taxon>asterids</taxon>
        <taxon>campanulids</taxon>
        <taxon>Escalloniales</taxon>
        <taxon>Escalloniaceae</taxon>
        <taxon>Escallonia</taxon>
    </lineage>
</organism>
<dbReference type="PROSITE" id="PS51745">
    <property type="entry name" value="PB1"/>
    <property type="match status" value="1"/>
</dbReference>
<dbReference type="PANTHER" id="PTHR32002">
    <property type="entry name" value="PROTEIN NLP8"/>
    <property type="match status" value="1"/>
</dbReference>
<evidence type="ECO:0000313" key="3">
    <source>
        <dbReference type="Proteomes" id="UP001188597"/>
    </source>
</evidence>
<dbReference type="SUPFAM" id="SSF54277">
    <property type="entry name" value="CAD &amp; PB1 domains"/>
    <property type="match status" value="1"/>
</dbReference>
<dbReference type="Proteomes" id="UP001188597">
    <property type="component" value="Unassembled WGS sequence"/>
</dbReference>
<comment type="caution">
    <text evidence="2">The sequence shown here is derived from an EMBL/GenBank/DDBJ whole genome shotgun (WGS) entry which is preliminary data.</text>
</comment>
<dbReference type="GO" id="GO:0003700">
    <property type="term" value="F:DNA-binding transcription factor activity"/>
    <property type="evidence" value="ECO:0007669"/>
    <property type="project" value="InterPro"/>
</dbReference>
<evidence type="ECO:0000259" key="1">
    <source>
        <dbReference type="PROSITE" id="PS51745"/>
    </source>
</evidence>
<dbReference type="SMART" id="SM00666">
    <property type="entry name" value="PB1"/>
    <property type="match status" value="1"/>
</dbReference>
<dbReference type="InterPro" id="IPR000270">
    <property type="entry name" value="PB1_dom"/>
</dbReference>
<feature type="domain" description="PB1" evidence="1">
    <location>
        <begin position="62"/>
        <end position="142"/>
    </location>
</feature>
<dbReference type="EMBL" id="JAVXUP010002426">
    <property type="protein sequence ID" value="KAK3003401.1"/>
    <property type="molecule type" value="Genomic_DNA"/>
</dbReference>
<reference evidence="2" key="1">
    <citation type="submission" date="2022-12" db="EMBL/GenBank/DDBJ databases">
        <title>Draft genome assemblies for two species of Escallonia (Escalloniales).</title>
        <authorList>
            <person name="Chanderbali A."/>
            <person name="Dervinis C."/>
            <person name="Anghel I."/>
            <person name="Soltis D."/>
            <person name="Soltis P."/>
            <person name="Zapata F."/>
        </authorList>
    </citation>
    <scope>NUCLEOTIDE SEQUENCE</scope>
    <source>
        <strain evidence="2">UCBG64.0493</strain>
        <tissue evidence="2">Leaf</tissue>
    </source>
</reference>
<dbReference type="InterPro" id="IPR045012">
    <property type="entry name" value="NLP"/>
</dbReference>
<accession>A0AA88V7B1</accession>
<proteinExistence type="predicted"/>
<name>A0AA88V7B1_9ASTE</name>
<evidence type="ECO:0000313" key="2">
    <source>
        <dbReference type="EMBL" id="KAK3003401.1"/>
    </source>
</evidence>
<keyword evidence="3" id="KW-1185">Reference proteome</keyword>
<sequence>MKRLCRTVGISEWPSCKRKKVKPTHSNLKNLNESFQAIEERIPESSRKDPSCDNRRMQDATLVTIKATYADKIIRFQISSSSTMAELSVNLTERLPLMDGSFHIKYQDDEGDWVLLACEKDLQYCLGSLGSSATIEMRMGNIRNKQSMVQYRAPKRSKQKWRPWCLATVNNNLRVQTTEETK</sequence>
<dbReference type="AlphaFoldDB" id="A0AA88V7B1"/>
<dbReference type="Pfam" id="PF00564">
    <property type="entry name" value="PB1"/>
    <property type="match status" value="1"/>
</dbReference>
<dbReference type="Gene3D" id="3.10.20.90">
    <property type="entry name" value="Phosphatidylinositol 3-kinase Catalytic Subunit, Chain A, domain 1"/>
    <property type="match status" value="1"/>
</dbReference>
<protein>
    <recommendedName>
        <fullName evidence="1">PB1 domain-containing protein</fullName>
    </recommendedName>
</protein>
<dbReference type="PANTHER" id="PTHR32002:SF62">
    <property type="entry name" value="PROTEIN NLP6-LIKE ISOFORM X1"/>
    <property type="match status" value="1"/>
</dbReference>
<dbReference type="InterPro" id="IPR053793">
    <property type="entry name" value="PB1-like"/>
</dbReference>
<gene>
    <name evidence="2" type="ORF">RJ639_019396</name>
</gene>